<reference evidence="2 3" key="1">
    <citation type="journal article" date="2018" name="Front. Plant Sci.">
        <title>Red Clover (Trifolium pratense) and Zigzag Clover (T. medium) - A Picture of Genomic Similarities and Differences.</title>
        <authorList>
            <person name="Dluhosova J."/>
            <person name="Istvanek J."/>
            <person name="Nedelnik J."/>
            <person name="Repkova J."/>
        </authorList>
    </citation>
    <scope>NUCLEOTIDE SEQUENCE [LARGE SCALE GENOMIC DNA]</scope>
    <source>
        <strain evidence="3">cv. 10/8</strain>
        <tissue evidence="2">Leaf</tissue>
    </source>
</reference>
<feature type="region of interest" description="Disordered" evidence="1">
    <location>
        <begin position="1"/>
        <end position="20"/>
    </location>
</feature>
<name>A0A392U5F3_9FABA</name>
<feature type="compositionally biased region" description="Gly residues" evidence="1">
    <location>
        <begin position="1"/>
        <end position="10"/>
    </location>
</feature>
<evidence type="ECO:0000256" key="1">
    <source>
        <dbReference type="SAM" id="MobiDB-lite"/>
    </source>
</evidence>
<sequence>FVTGDGGEVTGDGAKDGGEVAGDVIEPYRYWVSEPIE</sequence>
<organism evidence="2 3">
    <name type="scientific">Trifolium medium</name>
    <dbReference type="NCBI Taxonomy" id="97028"/>
    <lineage>
        <taxon>Eukaryota</taxon>
        <taxon>Viridiplantae</taxon>
        <taxon>Streptophyta</taxon>
        <taxon>Embryophyta</taxon>
        <taxon>Tracheophyta</taxon>
        <taxon>Spermatophyta</taxon>
        <taxon>Magnoliopsida</taxon>
        <taxon>eudicotyledons</taxon>
        <taxon>Gunneridae</taxon>
        <taxon>Pentapetalae</taxon>
        <taxon>rosids</taxon>
        <taxon>fabids</taxon>
        <taxon>Fabales</taxon>
        <taxon>Fabaceae</taxon>
        <taxon>Papilionoideae</taxon>
        <taxon>50 kb inversion clade</taxon>
        <taxon>NPAAA clade</taxon>
        <taxon>Hologalegina</taxon>
        <taxon>IRL clade</taxon>
        <taxon>Trifolieae</taxon>
        <taxon>Trifolium</taxon>
    </lineage>
</organism>
<evidence type="ECO:0000313" key="2">
    <source>
        <dbReference type="EMBL" id="MCI68017.1"/>
    </source>
</evidence>
<protein>
    <submittedName>
        <fullName evidence="2">Uncharacterized protein</fullName>
    </submittedName>
</protein>
<dbReference type="Proteomes" id="UP000265520">
    <property type="component" value="Unassembled WGS sequence"/>
</dbReference>
<proteinExistence type="predicted"/>
<keyword evidence="3" id="KW-1185">Reference proteome</keyword>
<dbReference type="EMBL" id="LXQA010728808">
    <property type="protein sequence ID" value="MCI68017.1"/>
    <property type="molecule type" value="Genomic_DNA"/>
</dbReference>
<feature type="non-terminal residue" evidence="2">
    <location>
        <position position="1"/>
    </location>
</feature>
<comment type="caution">
    <text evidence="2">The sequence shown here is derived from an EMBL/GenBank/DDBJ whole genome shotgun (WGS) entry which is preliminary data.</text>
</comment>
<accession>A0A392U5F3</accession>
<evidence type="ECO:0000313" key="3">
    <source>
        <dbReference type="Proteomes" id="UP000265520"/>
    </source>
</evidence>
<dbReference type="AlphaFoldDB" id="A0A392U5F3"/>